<dbReference type="Proteomes" id="UP000092993">
    <property type="component" value="Unassembled WGS sequence"/>
</dbReference>
<proteinExistence type="predicted"/>
<gene>
    <name evidence="2" type="ORF">A0H81_05856</name>
</gene>
<organism evidence="2 3">
    <name type="scientific">Grifola frondosa</name>
    <name type="common">Maitake</name>
    <name type="synonym">Polyporus frondosus</name>
    <dbReference type="NCBI Taxonomy" id="5627"/>
    <lineage>
        <taxon>Eukaryota</taxon>
        <taxon>Fungi</taxon>
        <taxon>Dikarya</taxon>
        <taxon>Basidiomycota</taxon>
        <taxon>Agaricomycotina</taxon>
        <taxon>Agaricomycetes</taxon>
        <taxon>Polyporales</taxon>
        <taxon>Grifolaceae</taxon>
        <taxon>Grifola</taxon>
    </lineage>
</organism>
<evidence type="ECO:0000256" key="1">
    <source>
        <dbReference type="SAM" id="MobiDB-lite"/>
    </source>
</evidence>
<dbReference type="OrthoDB" id="379794at2759"/>
<evidence type="ECO:0000313" key="2">
    <source>
        <dbReference type="EMBL" id="OBZ74211.1"/>
    </source>
</evidence>
<name>A0A1C7MBA2_GRIFR</name>
<dbReference type="EMBL" id="LUGG01000006">
    <property type="protein sequence ID" value="OBZ74211.1"/>
    <property type="molecule type" value="Genomic_DNA"/>
</dbReference>
<evidence type="ECO:0000313" key="3">
    <source>
        <dbReference type="Proteomes" id="UP000092993"/>
    </source>
</evidence>
<feature type="region of interest" description="Disordered" evidence="1">
    <location>
        <begin position="159"/>
        <end position="188"/>
    </location>
</feature>
<sequence>MHLLMTAHRELLTTTIGGARMCISLLDRLAALFDAEESSDESRAFDIGYGILRQLIEEGLIASGIAKLRAVSDTPSDREEEAITPHQTTLLKLLDSYLQSSACAHDFPSARRRTEDGDELLRMLSHTFLLLSSYVQGSIERSLGPRTANSGDTTKLHVADQEAGSPRAESDAIDHAAPSSGSDSSPLAPQELDLLLPKVCEALVLVTQCLTSITLRAEEAECTYTRSAGPEAQLGAPLSPKQVLATAVTSDGRGLVEILTGAWRTNEYARPRIHTSAWPEVLITHPHDRNIASS</sequence>
<protein>
    <submittedName>
        <fullName evidence="2">Uncharacterized protein</fullName>
    </submittedName>
</protein>
<reference evidence="2 3" key="1">
    <citation type="submission" date="2016-03" db="EMBL/GenBank/DDBJ databases">
        <title>Whole genome sequencing of Grifola frondosa 9006-11.</title>
        <authorList>
            <person name="Min B."/>
            <person name="Park H."/>
            <person name="Kim J.-G."/>
            <person name="Cho H."/>
            <person name="Oh Y.-L."/>
            <person name="Kong W.-S."/>
            <person name="Choi I.-G."/>
        </authorList>
    </citation>
    <scope>NUCLEOTIDE SEQUENCE [LARGE SCALE GENOMIC DNA]</scope>
    <source>
        <strain evidence="2 3">9006-11</strain>
    </source>
</reference>
<dbReference type="AlphaFoldDB" id="A0A1C7MBA2"/>
<comment type="caution">
    <text evidence="2">The sequence shown here is derived from an EMBL/GenBank/DDBJ whole genome shotgun (WGS) entry which is preliminary data.</text>
</comment>
<accession>A0A1C7MBA2</accession>
<keyword evidence="3" id="KW-1185">Reference proteome</keyword>